<dbReference type="GO" id="GO:0003677">
    <property type="term" value="F:DNA binding"/>
    <property type="evidence" value="ECO:0007669"/>
    <property type="project" value="UniProtKB-KW"/>
</dbReference>
<feature type="domain" description="TFIIF beta subunit HTH" evidence="11">
    <location>
        <begin position="306"/>
        <end position="370"/>
    </location>
</feature>
<keyword evidence="4" id="KW-0805">Transcription regulation</keyword>
<dbReference type="PANTHER" id="PTHR10445:SF0">
    <property type="entry name" value="GENERAL TRANSCRIPTION FACTOR IIF SUBUNIT 2"/>
    <property type="match status" value="1"/>
</dbReference>
<keyword evidence="5" id="KW-0238">DNA-binding</keyword>
<evidence type="ECO:0000313" key="14">
    <source>
        <dbReference type="Proteomes" id="UP000094236"/>
    </source>
</evidence>
<protein>
    <recommendedName>
        <fullName evidence="3">Transcription initiation factor IIF subunit beta</fullName>
    </recommendedName>
    <alternativeName>
        <fullName evidence="9">TFIIF medium subunit</fullName>
    </alternativeName>
    <alternativeName>
        <fullName evidence="8">TFIIF-beta</fullName>
    </alternativeName>
</protein>
<feature type="region of interest" description="Disordered" evidence="10">
    <location>
        <begin position="382"/>
        <end position="405"/>
    </location>
</feature>
<dbReference type="CDD" id="cd07980">
    <property type="entry name" value="TFIIF_beta"/>
    <property type="match status" value="1"/>
</dbReference>
<dbReference type="AlphaFoldDB" id="A0A1E4U270"/>
<accession>A0A1E4U270</accession>
<reference evidence="14" key="1">
    <citation type="submission" date="2016-05" db="EMBL/GenBank/DDBJ databases">
        <title>Comparative genomics of biotechnologically important yeasts.</title>
        <authorList>
            <consortium name="DOE Joint Genome Institute"/>
            <person name="Riley R."/>
            <person name="Haridas S."/>
            <person name="Wolfe K.H."/>
            <person name="Lopes M.R."/>
            <person name="Hittinger C.T."/>
            <person name="Goker M."/>
            <person name="Salamov A."/>
            <person name="Wisecaver J."/>
            <person name="Long T.M."/>
            <person name="Aerts A.L."/>
            <person name="Barry K."/>
            <person name="Choi C."/>
            <person name="Clum A."/>
            <person name="Coughlan A.Y."/>
            <person name="Deshpande S."/>
            <person name="Douglass A.P."/>
            <person name="Hanson S.J."/>
            <person name="Klenk H.-P."/>
            <person name="Labutti K."/>
            <person name="Lapidus A."/>
            <person name="Lindquist E."/>
            <person name="Lipzen A."/>
            <person name="Meier-Kolthoff J.P."/>
            <person name="Ohm R.A."/>
            <person name="Otillar R.P."/>
            <person name="Pangilinan J."/>
            <person name="Peng Y."/>
            <person name="Rokas A."/>
            <person name="Rosa C.A."/>
            <person name="Scheuner C."/>
            <person name="Sibirny A.A."/>
            <person name="Slot J.C."/>
            <person name="Stielow J.B."/>
            <person name="Sun H."/>
            <person name="Kurtzman C.P."/>
            <person name="Blackwell M."/>
            <person name="Grigoriev I.V."/>
            <person name="Jeffries T.W."/>
        </authorList>
    </citation>
    <scope>NUCLEOTIDE SEQUENCE [LARGE SCALE GENOMIC DNA]</scope>
    <source>
        <strain evidence="14">NRRL Y-2460</strain>
    </source>
</reference>
<feature type="compositionally biased region" description="Low complexity" evidence="10">
    <location>
        <begin position="16"/>
        <end position="29"/>
    </location>
</feature>
<evidence type="ECO:0000256" key="1">
    <source>
        <dbReference type="ARBA" id="ARBA00004123"/>
    </source>
</evidence>
<name>A0A1E4U270_PACTA</name>
<dbReference type="GO" id="GO:0051123">
    <property type="term" value="P:RNA polymerase II preinitiation complex assembly"/>
    <property type="evidence" value="ECO:0007669"/>
    <property type="project" value="EnsemblFungi"/>
</dbReference>
<organism evidence="13 14">
    <name type="scientific">Pachysolen tannophilus NRRL Y-2460</name>
    <dbReference type="NCBI Taxonomy" id="669874"/>
    <lineage>
        <taxon>Eukaryota</taxon>
        <taxon>Fungi</taxon>
        <taxon>Dikarya</taxon>
        <taxon>Ascomycota</taxon>
        <taxon>Saccharomycotina</taxon>
        <taxon>Pichiomycetes</taxon>
        <taxon>Pachysolenaceae</taxon>
        <taxon>Pachysolen</taxon>
    </lineage>
</organism>
<feature type="region of interest" description="Disordered" evidence="10">
    <location>
        <begin position="1"/>
        <end position="40"/>
    </location>
</feature>
<dbReference type="InterPro" id="IPR003196">
    <property type="entry name" value="TFIIF_beta"/>
</dbReference>
<dbReference type="GO" id="GO:0001174">
    <property type="term" value="P:transcriptional start site selection at RNA polymerase II promoter"/>
    <property type="evidence" value="ECO:0007669"/>
    <property type="project" value="EnsemblFungi"/>
</dbReference>
<evidence type="ECO:0000256" key="3">
    <source>
        <dbReference type="ARBA" id="ARBA00021453"/>
    </source>
</evidence>
<dbReference type="Pfam" id="PF02270">
    <property type="entry name" value="TFIIF_beta"/>
    <property type="match status" value="1"/>
</dbReference>
<sequence length="405" mass="46621">MTSSVASTSRTPSKINNTGNNNESSTNNNDNDHDFAQLYGEEDTNSKILTMNGKGEMVEYTGPTVDEIEDQEPESLDLDLSNGEQKVWLVKLPRRLAERWKDTSKIQGKDLGKVRIKNAKDNDPLKVKLVLNESDETKNLPLEYNIIMNKKIVDNEYVFSEQNLKKFKSERTEVAEIPDQPHLQPLDKKQIQRQMRFRKLREQRFNGKDGGEARKRFIPYVKTIPKKTALVGTVCHECQVVPVMNNKEYLKMLKADLKPKPRQTVTFLNEVPGLIQSNTGPSITRGNISQFLRTDKNKIKGEGRATRMPKKDLLDLLFRLFDEYDYWTMKGLKERTKQPETYLKESLDSVATLVTKGPYALKYCLKPEYKKLRDAERAAKLGELGIDQEEEEQPDEEEVEMEDIA</sequence>
<dbReference type="Gene3D" id="1.10.10.10">
    <property type="entry name" value="Winged helix-like DNA-binding domain superfamily/Winged helix DNA-binding domain"/>
    <property type="match status" value="1"/>
</dbReference>
<feature type="compositionally biased region" description="Acidic residues" evidence="10">
    <location>
        <begin position="386"/>
        <end position="405"/>
    </location>
</feature>
<evidence type="ECO:0000256" key="10">
    <source>
        <dbReference type="SAM" id="MobiDB-lite"/>
    </source>
</evidence>
<dbReference type="GO" id="GO:0006355">
    <property type="term" value="P:regulation of DNA-templated transcription"/>
    <property type="evidence" value="ECO:0007669"/>
    <property type="project" value="EnsemblFungi"/>
</dbReference>
<keyword evidence="6" id="KW-0804">Transcription</keyword>
<evidence type="ECO:0000256" key="7">
    <source>
        <dbReference type="ARBA" id="ARBA00023242"/>
    </source>
</evidence>
<dbReference type="SUPFAM" id="SSF50916">
    <property type="entry name" value="Rap30/74 interaction domains"/>
    <property type="match status" value="1"/>
</dbReference>
<evidence type="ECO:0000256" key="2">
    <source>
        <dbReference type="ARBA" id="ARBA00009543"/>
    </source>
</evidence>
<comment type="similarity">
    <text evidence="2">Belongs to the TFIIF beta subunit family.</text>
</comment>
<dbReference type="InterPro" id="IPR011039">
    <property type="entry name" value="TFIIF_interaction"/>
</dbReference>
<evidence type="ECO:0000313" key="13">
    <source>
        <dbReference type="EMBL" id="ODV98082.1"/>
    </source>
</evidence>
<dbReference type="InterPro" id="IPR036390">
    <property type="entry name" value="WH_DNA-bd_sf"/>
</dbReference>
<proteinExistence type="inferred from homology"/>
<dbReference type="InterPro" id="IPR040504">
    <property type="entry name" value="TFIIF_beta_N"/>
</dbReference>
<gene>
    <name evidence="13" type="ORF">PACTADRAFT_31493</name>
</gene>
<evidence type="ECO:0000259" key="12">
    <source>
        <dbReference type="Pfam" id="PF17683"/>
    </source>
</evidence>
<dbReference type="Proteomes" id="UP000094236">
    <property type="component" value="Unassembled WGS sequence"/>
</dbReference>
<comment type="subcellular location">
    <subcellularLocation>
        <location evidence="1">Nucleus</location>
    </subcellularLocation>
</comment>
<dbReference type="GO" id="GO:0000993">
    <property type="term" value="F:RNA polymerase II complex binding"/>
    <property type="evidence" value="ECO:0007669"/>
    <property type="project" value="EnsemblFungi"/>
</dbReference>
<evidence type="ECO:0000259" key="11">
    <source>
        <dbReference type="Pfam" id="PF02270"/>
    </source>
</evidence>
<evidence type="ECO:0000256" key="4">
    <source>
        <dbReference type="ARBA" id="ARBA00023015"/>
    </source>
</evidence>
<dbReference type="SUPFAM" id="SSF46785">
    <property type="entry name" value="Winged helix' DNA-binding domain"/>
    <property type="match status" value="1"/>
</dbReference>
<dbReference type="Pfam" id="PF17683">
    <property type="entry name" value="TFIIF_beta_N"/>
    <property type="match status" value="1"/>
</dbReference>
<feature type="compositionally biased region" description="Polar residues" evidence="10">
    <location>
        <begin position="1"/>
        <end position="15"/>
    </location>
</feature>
<dbReference type="STRING" id="669874.A0A1E4U270"/>
<evidence type="ECO:0000256" key="9">
    <source>
        <dbReference type="ARBA" id="ARBA00081863"/>
    </source>
</evidence>
<dbReference type="EMBL" id="KV454011">
    <property type="protein sequence ID" value="ODV98082.1"/>
    <property type="molecule type" value="Genomic_DNA"/>
</dbReference>
<keyword evidence="7" id="KW-0539">Nucleus</keyword>
<dbReference type="GO" id="GO:0006368">
    <property type="term" value="P:transcription elongation by RNA polymerase II"/>
    <property type="evidence" value="ECO:0007669"/>
    <property type="project" value="EnsemblFungi"/>
</dbReference>
<dbReference type="InterPro" id="IPR040450">
    <property type="entry name" value="TFIIF_beta_HTH"/>
</dbReference>
<dbReference type="OrthoDB" id="26094at2759"/>
<keyword evidence="14" id="KW-1185">Reference proteome</keyword>
<dbReference type="InterPro" id="IPR036388">
    <property type="entry name" value="WH-like_DNA-bd_sf"/>
</dbReference>
<dbReference type="FunFam" id="1.10.10.10:FF:000035">
    <property type="entry name" value="General transcription factor IIF subunit 2"/>
    <property type="match status" value="1"/>
</dbReference>
<dbReference type="PANTHER" id="PTHR10445">
    <property type="entry name" value="GENERAL TRANSCRIPTION FACTOR IIF SUBUNIT 2"/>
    <property type="match status" value="1"/>
</dbReference>
<evidence type="ECO:0000256" key="5">
    <source>
        <dbReference type="ARBA" id="ARBA00023125"/>
    </source>
</evidence>
<feature type="domain" description="TFIIF beta subunit N-terminal" evidence="12">
    <location>
        <begin position="84"/>
        <end position="243"/>
    </location>
</feature>
<dbReference type="GO" id="GO:0005674">
    <property type="term" value="C:transcription factor TFIIF complex"/>
    <property type="evidence" value="ECO:0007669"/>
    <property type="project" value="EnsemblFungi"/>
</dbReference>
<evidence type="ECO:0000256" key="8">
    <source>
        <dbReference type="ARBA" id="ARBA00081473"/>
    </source>
</evidence>
<evidence type="ECO:0000256" key="6">
    <source>
        <dbReference type="ARBA" id="ARBA00023163"/>
    </source>
</evidence>